<keyword evidence="3" id="KW-0288">FMN</keyword>
<keyword evidence="7" id="KW-1185">Reference proteome</keyword>
<evidence type="ECO:0000313" key="7">
    <source>
        <dbReference type="Proteomes" id="UP000766486"/>
    </source>
</evidence>
<dbReference type="SUPFAM" id="SSF51395">
    <property type="entry name" value="FMN-linked oxidoreductases"/>
    <property type="match status" value="1"/>
</dbReference>
<keyword evidence="4" id="KW-0560">Oxidoreductase</keyword>
<dbReference type="InterPro" id="IPR001155">
    <property type="entry name" value="OxRdtase_FMN_N"/>
</dbReference>
<evidence type="ECO:0000256" key="4">
    <source>
        <dbReference type="ARBA" id="ARBA00023002"/>
    </source>
</evidence>
<evidence type="ECO:0000256" key="3">
    <source>
        <dbReference type="ARBA" id="ARBA00022643"/>
    </source>
</evidence>
<dbReference type="PANTHER" id="PTHR43656:SF2">
    <property type="entry name" value="BINDING OXIDOREDUCTASE, PUTATIVE (AFU_ORTHOLOGUE AFUA_2G08260)-RELATED"/>
    <property type="match status" value="1"/>
</dbReference>
<gene>
    <name evidence="6" type="ORF">CLO192961_LOCUS192583</name>
</gene>
<evidence type="ECO:0000313" key="6">
    <source>
        <dbReference type="EMBL" id="VUC26526.1"/>
    </source>
</evidence>
<dbReference type="Proteomes" id="UP000766486">
    <property type="component" value="Unassembled WGS sequence"/>
</dbReference>
<proteinExistence type="inferred from homology"/>
<comment type="caution">
    <text evidence="6">The sequence shown here is derived from an EMBL/GenBank/DDBJ whole genome shotgun (WGS) entry which is preliminary data.</text>
</comment>
<protein>
    <recommendedName>
        <fullName evidence="5">NADH:flavin oxidoreductase/NADH oxidase N-terminal domain-containing protein</fullName>
    </recommendedName>
</protein>
<name>A0ABY6U633_BIOOC</name>
<dbReference type="InterPro" id="IPR051799">
    <property type="entry name" value="NADH_flavin_oxidoreductase"/>
</dbReference>
<evidence type="ECO:0000256" key="2">
    <source>
        <dbReference type="ARBA" id="ARBA00022630"/>
    </source>
</evidence>
<dbReference type="EMBL" id="CABFNS010000753">
    <property type="protein sequence ID" value="VUC26526.1"/>
    <property type="molecule type" value="Genomic_DNA"/>
</dbReference>
<keyword evidence="2" id="KW-0285">Flavoprotein</keyword>
<dbReference type="InterPro" id="IPR013785">
    <property type="entry name" value="Aldolase_TIM"/>
</dbReference>
<dbReference type="PANTHER" id="PTHR43656">
    <property type="entry name" value="BINDING OXIDOREDUCTASE, PUTATIVE (AFU_ORTHOLOGUE AFUA_2G08260)-RELATED"/>
    <property type="match status" value="1"/>
</dbReference>
<evidence type="ECO:0000259" key="5">
    <source>
        <dbReference type="Pfam" id="PF00724"/>
    </source>
</evidence>
<reference evidence="6 7" key="1">
    <citation type="submission" date="2019-06" db="EMBL/GenBank/DDBJ databases">
        <authorList>
            <person name="Broberg M."/>
        </authorList>
    </citation>
    <scope>NUCLEOTIDE SEQUENCE [LARGE SCALE GENOMIC DNA]</scope>
</reference>
<dbReference type="Pfam" id="PF00724">
    <property type="entry name" value="Oxidored_FMN"/>
    <property type="match status" value="1"/>
</dbReference>
<dbReference type="Gene3D" id="3.20.20.70">
    <property type="entry name" value="Aldolase class I"/>
    <property type="match status" value="1"/>
</dbReference>
<comment type="similarity">
    <text evidence="1">Belongs to the NADH:flavin oxidoreductase/NADH oxidase family.</text>
</comment>
<sequence>MDLRIAQPITFRCGLTSPNRLVKAATAEGMANKNSSPGSDIHGPLGVWLPVAKANLQDWTACANVYKQHSAAAVVQISHPGRQSPLGAGSRGVFDKNLAPSDVGLDFARVASAVLFGTPILMTIGNIHDVICRFVDVARLSAQAGFSSVEIRAAHGFLLAQFLSPVSKKRPDDYGGSPAA</sequence>
<organism evidence="6 7">
    <name type="scientific">Bionectria ochroleuca</name>
    <name type="common">Gliocladium roseum</name>
    <dbReference type="NCBI Taxonomy" id="29856"/>
    <lineage>
        <taxon>Eukaryota</taxon>
        <taxon>Fungi</taxon>
        <taxon>Dikarya</taxon>
        <taxon>Ascomycota</taxon>
        <taxon>Pezizomycotina</taxon>
        <taxon>Sordariomycetes</taxon>
        <taxon>Hypocreomycetidae</taxon>
        <taxon>Hypocreales</taxon>
        <taxon>Bionectriaceae</taxon>
        <taxon>Clonostachys</taxon>
    </lineage>
</organism>
<feature type="domain" description="NADH:flavin oxidoreductase/NADH oxidase N-terminal" evidence="5">
    <location>
        <begin position="53"/>
        <end position="178"/>
    </location>
</feature>
<evidence type="ECO:0000256" key="1">
    <source>
        <dbReference type="ARBA" id="ARBA00005979"/>
    </source>
</evidence>
<accession>A0ABY6U633</accession>